<dbReference type="SUPFAM" id="SSF82866">
    <property type="entry name" value="Multidrug efflux transporter AcrB transmembrane domain"/>
    <property type="match status" value="2"/>
</dbReference>
<feature type="compositionally biased region" description="Basic and acidic residues" evidence="7">
    <location>
        <begin position="86"/>
        <end position="95"/>
    </location>
</feature>
<dbReference type="InterPro" id="IPR052081">
    <property type="entry name" value="Dispatched_Hh_regulator"/>
</dbReference>
<evidence type="ECO:0000259" key="9">
    <source>
        <dbReference type="PROSITE" id="PS50156"/>
    </source>
</evidence>
<sequence length="1253" mass="137979">MAMPWLLCHHPYVVLSSVVVVVATCLVLSLTARPLPSFKDPSLGFVARGTTVSRRAVAWENLLEGSRYQGPLSVNPKGDPRLNPPRPREPEKDDGPPPVHRHKVCIEMTPNGSTVIPDCAEDMRNDSQNIGSLDDDKTAISALTIMVNNAKRRDDEGWGGEEGRREYHLQDEWQEDHHPNHPHLGDDGFFCTPVVPEYGRVILKSREARDSLLTLRHLLAICHLDDRLRSLAEFQPICETWSPGQCCPSWSLPNYVALLSNRTSCHHITQEDVVKVLRLLRRCSRHLDLQLEGGCQGPNGCSRVPKECLMHDAVYTILHYLIDAAFLNPEVPDPDHPEPFRLSEPHHKHQRQKLEQRLSFTALFLPIARGSQALPYFEALQDLDLTLDNVTVAAVDLGLKYALFDKLLLENSYLLGVGGGLVLLLMWCYTGSLFITLITITTVASALVIAYFMYIFIYEIAFFPYMNVLTTVIAVGIGADDTFVYCRVWTLAKQDKNTGTMVKLVADTFHHAAASIAVTSLTTAAAFLASCVSHITAIRCFSIFAGTVVLANLLLMLTWVPACVVVAERWGASTCCLCVPPAPVYAPQLPPRCSVLCALPLRLCYFCSESARVFFEKVLPWVVVKLRYLWVVALGSLAVCSALVVFYYPGLQLPDSQEFQLFSRDHVFEQYDLEYKYKFWFERNLRTDIVNRLPVRVVWGIQAVDNGDHLNPASKGSLVFDKEFDIAHPESQEWLRGFCRQLRNQSFYMPTLGPLLPNCFIDTFKLWMEGRKCQDLINGVNRYPCCKDSAFPYPRWVFDECIHEGIQALYQTPREYFIPGVAGPKFSRDSGKVVAMVVEYDSNTLWSLSYTAMQTFFVKVESWVEAQMKEAPYGMRGGWFTSSLEFYDVQHSLSVGTGVAVAVAVGVSLAVLVLTTLNVVVSLLAVLSVGAVIMVTLAALVLLGWRLNVLESVTVSVAIGLAVDLTLHYGVAYRLSPERDREAAVSWAMGRMGSPVFMAAATSLAAGAAMLPANVLAYVHIGTFLTVLTTVSYVYATLFYLPLLRIFGPESGCGQLSCPKLCLCSCCVTSSQQHVDKTVYQQAYMSESTLSTSSTSCPPPQTHPSSDTHELEPLTAMRLAGRVRLGHGPTRHKVGQAEAAAPPEGVANHVAPHPEAGASSGIGRAGRSGSLSSSVGRRDRKKFIPRKVSLPSPGEAVSEGGEPSPRHSVAPASSATTILYSEPDTDYGQQNHHPQDSGVVLGVPALEAGAVVA</sequence>
<dbReference type="GO" id="GO:0016020">
    <property type="term" value="C:membrane"/>
    <property type="evidence" value="ECO:0007669"/>
    <property type="project" value="UniProtKB-SubCell"/>
</dbReference>
<feature type="transmembrane region" description="Helical" evidence="8">
    <location>
        <begin position="541"/>
        <end position="560"/>
    </location>
</feature>
<keyword evidence="5" id="KW-0325">Glycoprotein</keyword>
<dbReference type="AlphaFoldDB" id="A0A8J5CJE9"/>
<reference evidence="10" key="1">
    <citation type="submission" date="2020-07" db="EMBL/GenBank/DDBJ databases">
        <title>The High-quality genome of the commercially important snow crab, Chionoecetes opilio.</title>
        <authorList>
            <person name="Jeong J.-H."/>
            <person name="Ryu S."/>
        </authorList>
    </citation>
    <scope>NUCLEOTIDE SEQUENCE</scope>
    <source>
        <strain evidence="10">MADBK_172401_WGS</strain>
        <tissue evidence="10">Digestive gland</tissue>
    </source>
</reference>
<dbReference type="EMBL" id="JACEEZ010021714">
    <property type="protein sequence ID" value="KAG0713160.1"/>
    <property type="molecule type" value="Genomic_DNA"/>
</dbReference>
<dbReference type="InterPro" id="IPR053958">
    <property type="entry name" value="HMGCR/SNAP/NPC1-like_SSD"/>
</dbReference>
<dbReference type="Gene3D" id="1.20.1640.10">
    <property type="entry name" value="Multidrug efflux transporter AcrB transmembrane domain"/>
    <property type="match status" value="2"/>
</dbReference>
<keyword evidence="4 8" id="KW-0472">Membrane</keyword>
<feature type="transmembrane region" description="Helical" evidence="8">
    <location>
        <begin position="628"/>
        <end position="648"/>
    </location>
</feature>
<feature type="transmembrane region" description="Helical" evidence="8">
    <location>
        <begin position="953"/>
        <end position="971"/>
    </location>
</feature>
<comment type="similarity">
    <text evidence="6">Belongs to the dispatched family.</text>
</comment>
<evidence type="ECO:0000256" key="2">
    <source>
        <dbReference type="ARBA" id="ARBA00022692"/>
    </source>
</evidence>
<dbReference type="Pfam" id="PF12349">
    <property type="entry name" value="Sterol-sensing"/>
    <property type="match status" value="1"/>
</dbReference>
<evidence type="ECO:0000256" key="8">
    <source>
        <dbReference type="SAM" id="Phobius"/>
    </source>
</evidence>
<feature type="transmembrane region" description="Helical" evidence="8">
    <location>
        <begin position="407"/>
        <end position="427"/>
    </location>
</feature>
<protein>
    <submittedName>
        <fullName evidence="10">Protein dispatched 1</fullName>
    </submittedName>
</protein>
<feature type="transmembrane region" description="Helical" evidence="8">
    <location>
        <begin position="893"/>
        <end position="914"/>
    </location>
</feature>
<evidence type="ECO:0000313" key="10">
    <source>
        <dbReference type="EMBL" id="KAG0713160.1"/>
    </source>
</evidence>
<evidence type="ECO:0000313" key="11">
    <source>
        <dbReference type="Proteomes" id="UP000770661"/>
    </source>
</evidence>
<evidence type="ECO:0000256" key="4">
    <source>
        <dbReference type="ARBA" id="ARBA00023136"/>
    </source>
</evidence>
<feature type="transmembrane region" description="Helical" evidence="8">
    <location>
        <begin position="510"/>
        <end position="529"/>
    </location>
</feature>
<feature type="region of interest" description="Disordered" evidence="7">
    <location>
        <begin position="1126"/>
        <end position="1235"/>
    </location>
</feature>
<accession>A0A8J5CJE9</accession>
<feature type="region of interest" description="Disordered" evidence="7">
    <location>
        <begin position="69"/>
        <end position="100"/>
    </location>
</feature>
<feature type="transmembrane region" description="Helical" evidence="8">
    <location>
        <begin position="433"/>
        <end position="456"/>
    </location>
</feature>
<dbReference type="OrthoDB" id="193905at2759"/>
<proteinExistence type="inferred from homology"/>
<comment type="subcellular location">
    <subcellularLocation>
        <location evidence="1">Membrane</location>
        <topology evidence="1">Multi-pass membrane protein</topology>
    </subcellularLocation>
</comment>
<keyword evidence="11" id="KW-1185">Reference proteome</keyword>
<feature type="region of interest" description="Disordered" evidence="7">
    <location>
        <begin position="1090"/>
        <end position="1111"/>
    </location>
</feature>
<dbReference type="PROSITE" id="PS50156">
    <property type="entry name" value="SSD"/>
    <property type="match status" value="1"/>
</dbReference>
<feature type="transmembrane region" description="Helical" evidence="8">
    <location>
        <begin position="1017"/>
        <end position="1041"/>
    </location>
</feature>
<dbReference type="GO" id="GO:0022857">
    <property type="term" value="F:transmembrane transporter activity"/>
    <property type="evidence" value="ECO:0007669"/>
    <property type="project" value="TreeGrafter"/>
</dbReference>
<feature type="transmembrane region" description="Helical" evidence="8">
    <location>
        <begin position="992"/>
        <end position="1011"/>
    </location>
</feature>
<feature type="transmembrane region" description="Helical" evidence="8">
    <location>
        <begin position="921"/>
        <end position="947"/>
    </location>
</feature>
<gene>
    <name evidence="10" type="primary">Disp1</name>
    <name evidence="10" type="ORF">GWK47_016809</name>
</gene>
<dbReference type="Proteomes" id="UP000770661">
    <property type="component" value="Unassembled WGS sequence"/>
</dbReference>
<dbReference type="PANTHER" id="PTHR45951:SF3">
    <property type="entry name" value="PROTEIN DISPATCHED"/>
    <property type="match status" value="1"/>
</dbReference>
<keyword evidence="3 8" id="KW-1133">Transmembrane helix</keyword>
<evidence type="ECO:0000256" key="5">
    <source>
        <dbReference type="ARBA" id="ARBA00023180"/>
    </source>
</evidence>
<evidence type="ECO:0000256" key="7">
    <source>
        <dbReference type="SAM" id="MobiDB-lite"/>
    </source>
</evidence>
<name>A0A8J5CJE9_CHIOP</name>
<dbReference type="PANTHER" id="PTHR45951">
    <property type="entry name" value="PROTEIN DISPATCHED-RELATED"/>
    <property type="match status" value="1"/>
</dbReference>
<evidence type="ECO:0000256" key="6">
    <source>
        <dbReference type="ARBA" id="ARBA00038046"/>
    </source>
</evidence>
<dbReference type="InterPro" id="IPR000731">
    <property type="entry name" value="SSD"/>
</dbReference>
<feature type="domain" description="SSD" evidence="9">
    <location>
        <begin position="435"/>
        <end position="566"/>
    </location>
</feature>
<feature type="transmembrane region" description="Helical" evidence="8">
    <location>
        <begin position="12"/>
        <end position="32"/>
    </location>
</feature>
<keyword evidence="2 8" id="KW-0812">Transmembrane</keyword>
<evidence type="ECO:0000256" key="3">
    <source>
        <dbReference type="ARBA" id="ARBA00022989"/>
    </source>
</evidence>
<comment type="caution">
    <text evidence="10">The sequence shown here is derived from an EMBL/GenBank/DDBJ whole genome shotgun (WGS) entry which is preliminary data.</text>
</comment>
<organism evidence="10 11">
    <name type="scientific">Chionoecetes opilio</name>
    <name type="common">Atlantic snow crab</name>
    <name type="synonym">Cancer opilio</name>
    <dbReference type="NCBI Taxonomy" id="41210"/>
    <lineage>
        <taxon>Eukaryota</taxon>
        <taxon>Metazoa</taxon>
        <taxon>Ecdysozoa</taxon>
        <taxon>Arthropoda</taxon>
        <taxon>Crustacea</taxon>
        <taxon>Multicrustacea</taxon>
        <taxon>Malacostraca</taxon>
        <taxon>Eumalacostraca</taxon>
        <taxon>Eucarida</taxon>
        <taxon>Decapoda</taxon>
        <taxon>Pleocyemata</taxon>
        <taxon>Brachyura</taxon>
        <taxon>Eubrachyura</taxon>
        <taxon>Majoidea</taxon>
        <taxon>Majidae</taxon>
        <taxon>Chionoecetes</taxon>
    </lineage>
</organism>
<feature type="compositionally biased region" description="Low complexity" evidence="7">
    <location>
        <begin position="1156"/>
        <end position="1175"/>
    </location>
</feature>
<dbReference type="GO" id="GO:0007224">
    <property type="term" value="P:smoothened signaling pathway"/>
    <property type="evidence" value="ECO:0007669"/>
    <property type="project" value="TreeGrafter"/>
</dbReference>
<evidence type="ECO:0000256" key="1">
    <source>
        <dbReference type="ARBA" id="ARBA00004141"/>
    </source>
</evidence>